<keyword evidence="12" id="KW-1185">Reference proteome</keyword>
<feature type="compositionally biased region" description="Polar residues" evidence="7">
    <location>
        <begin position="65"/>
        <end position="74"/>
    </location>
</feature>
<sequence length="930" mass="106820">MSSSTHSHKRKNSHLFPHRKSSNSSMDRPFFPDGNISSNTDSQVDESTNTFDGNRATDATIDVTDGQTPFIQDRSSMHPRRESFEFNDIENQRSVHSFFSVNTFNRRWGEWSLLEKRSFTLVFTLIALLVLFLIVILIPTKFLPTKTTPTKISPADSRIGKRTFSIENVLNGDFAIPEDTFHFIDPPHRLLSHDLDPGLFFTTKEIDGQTHFVAKQLFDKSFEINLGRNRFEFEGVEYTVSSVQISYSLDKIIFGTDLEPDFRHSSKGYYWIKDLNSGFIQPISPPERSADNHELGLWKLSYAHFSPAYNYIYFVYENNLYLQQVGATVARQITEDGSKDILNAKPDWIYEEEVLSSDQAIWWAPDDSKAVFARFNDTNVDEIQLDSYTDMRNPYVSKTIIKYPKPGFKNPKFDLFLVDLQNGVISSINTGGQEDSILYNGKWISPDAFRFEITDRNSKILNVKVYDVQSYQLLTVRTTDSNLFNGWIEKTKDVVSIPPKPESKRMDYGYIDIHTDNKGFNHLFYYPTIFTKDGIQLTKGNWEITGNGVLGYEYETDTVFFTANEIGVMSQHLYSTSLADPTTSSALQVLQKPSEKNDFYEFELSSSARYAVSKKLGPDTPKKVAGPLTEVLNIAEIDNDSVLQLTRDEKFKEKLKNYDIPTTSYQSMVLNDGIEINYIEIKPANINPKKKYPILVNVYGGPGSQTFTTKSSLAFEQAVVSGLDAIVLQIEPRGTGGKGWSFRSWARKRLGYWEPRDIIEVTKKFIQRNNPHIDESKVAIWGWSYGGFTSLKTVELDNGETFEYAMAVAPVINWTLYDSIYTERYMNQPSENQEGYFDVSTIKNFKSFESLKRLFIIHGTSDDNVHVQNTFRLVDQLNLLGLTNYDMHIFPDSDHSIRYHNAQRIVFQKLYYWLKDAFDGRFDNKKLLSL</sequence>
<organism evidence="11 12">
    <name type="scientific">Saccharomyces mikatae IFO 1815</name>
    <dbReference type="NCBI Taxonomy" id="226126"/>
    <lineage>
        <taxon>Eukaryota</taxon>
        <taxon>Fungi</taxon>
        <taxon>Dikarya</taxon>
        <taxon>Ascomycota</taxon>
        <taxon>Saccharomycotina</taxon>
        <taxon>Saccharomycetes</taxon>
        <taxon>Saccharomycetales</taxon>
        <taxon>Saccharomycetaceae</taxon>
        <taxon>Saccharomyces</taxon>
    </lineage>
</organism>
<dbReference type="GO" id="GO:0005886">
    <property type="term" value="C:plasma membrane"/>
    <property type="evidence" value="ECO:0007669"/>
    <property type="project" value="TreeGrafter"/>
</dbReference>
<dbReference type="EMBL" id="OX365771">
    <property type="protein sequence ID" value="CAI4036512.1"/>
    <property type="molecule type" value="Genomic_DNA"/>
</dbReference>
<dbReference type="RefSeq" id="XP_056079632.1">
    <property type="nucleotide sequence ID" value="XM_056225856.1"/>
</dbReference>
<keyword evidence="6" id="KW-0325">Glycoprotein</keyword>
<evidence type="ECO:0000256" key="3">
    <source>
        <dbReference type="ARBA" id="ARBA00022670"/>
    </source>
</evidence>
<protein>
    <recommendedName>
        <fullName evidence="13">Ste13p</fullName>
    </recommendedName>
</protein>
<dbReference type="AlphaFoldDB" id="A0AA35NEE9"/>
<evidence type="ECO:0000256" key="2">
    <source>
        <dbReference type="ARBA" id="ARBA00022438"/>
    </source>
</evidence>
<evidence type="ECO:0000256" key="1">
    <source>
        <dbReference type="ARBA" id="ARBA00006150"/>
    </source>
</evidence>
<comment type="similarity">
    <text evidence="1">Belongs to the peptidase S9B family.</text>
</comment>
<keyword evidence="2" id="KW-0031">Aminopeptidase</keyword>
<evidence type="ECO:0000259" key="10">
    <source>
        <dbReference type="Pfam" id="PF00930"/>
    </source>
</evidence>
<evidence type="ECO:0000256" key="6">
    <source>
        <dbReference type="ARBA" id="ARBA00023180"/>
    </source>
</evidence>
<evidence type="ECO:0000256" key="8">
    <source>
        <dbReference type="SAM" id="Phobius"/>
    </source>
</evidence>
<evidence type="ECO:0000313" key="12">
    <source>
        <dbReference type="Proteomes" id="UP001161438"/>
    </source>
</evidence>
<dbReference type="Gene3D" id="2.140.10.30">
    <property type="entry name" value="Dipeptidylpeptidase IV, N-terminal domain"/>
    <property type="match status" value="1"/>
</dbReference>
<dbReference type="InterPro" id="IPR029058">
    <property type="entry name" value="AB_hydrolase_fold"/>
</dbReference>
<reference evidence="11" key="1">
    <citation type="submission" date="2022-10" db="EMBL/GenBank/DDBJ databases">
        <authorList>
            <person name="Byrne P K."/>
        </authorList>
    </citation>
    <scope>NUCLEOTIDE SEQUENCE</scope>
    <source>
        <strain evidence="11">IFO1815</strain>
    </source>
</reference>
<keyword evidence="4" id="KW-0378">Hydrolase</keyword>
<accession>A0AA35NEE9</accession>
<dbReference type="GO" id="GO:0008236">
    <property type="term" value="F:serine-type peptidase activity"/>
    <property type="evidence" value="ECO:0007669"/>
    <property type="project" value="UniProtKB-KW"/>
</dbReference>
<keyword evidence="8" id="KW-0472">Membrane</keyword>
<dbReference type="SUPFAM" id="SSF53474">
    <property type="entry name" value="alpha/beta-Hydrolases"/>
    <property type="match status" value="1"/>
</dbReference>
<feature type="transmembrane region" description="Helical" evidence="8">
    <location>
        <begin position="119"/>
        <end position="138"/>
    </location>
</feature>
<dbReference type="Proteomes" id="UP001161438">
    <property type="component" value="Chromosome 15"/>
</dbReference>
<feature type="compositionally biased region" description="Polar residues" evidence="7">
    <location>
        <begin position="35"/>
        <end position="52"/>
    </location>
</feature>
<dbReference type="InterPro" id="IPR002469">
    <property type="entry name" value="Peptidase_S9B_N"/>
</dbReference>
<evidence type="ECO:0000256" key="5">
    <source>
        <dbReference type="ARBA" id="ARBA00022825"/>
    </source>
</evidence>
<feature type="compositionally biased region" description="Basic residues" evidence="7">
    <location>
        <begin position="1"/>
        <end position="21"/>
    </location>
</feature>
<evidence type="ECO:0000259" key="9">
    <source>
        <dbReference type="Pfam" id="PF00326"/>
    </source>
</evidence>
<keyword evidence="8" id="KW-1133">Transmembrane helix</keyword>
<dbReference type="Gene3D" id="3.40.50.1820">
    <property type="entry name" value="alpha/beta hydrolase"/>
    <property type="match status" value="1"/>
</dbReference>
<feature type="domain" description="Peptidase S9 prolyl oligopeptidase catalytic" evidence="9">
    <location>
        <begin position="713"/>
        <end position="919"/>
    </location>
</feature>
<dbReference type="GO" id="GO:0008239">
    <property type="term" value="F:dipeptidyl-peptidase activity"/>
    <property type="evidence" value="ECO:0007669"/>
    <property type="project" value="TreeGrafter"/>
</dbReference>
<evidence type="ECO:0000256" key="4">
    <source>
        <dbReference type="ARBA" id="ARBA00022801"/>
    </source>
</evidence>
<keyword evidence="3" id="KW-0645">Protease</keyword>
<feature type="domain" description="Dipeptidylpeptidase IV N-terminal" evidence="10">
    <location>
        <begin position="247"/>
        <end position="621"/>
    </location>
</feature>
<dbReference type="FunFam" id="3.40.50.1820:FF:000003">
    <property type="entry name" value="Dipeptidyl peptidase 4"/>
    <property type="match status" value="1"/>
</dbReference>
<proteinExistence type="inferred from homology"/>
<dbReference type="Pfam" id="PF00930">
    <property type="entry name" value="DPPIV_N"/>
    <property type="match status" value="1"/>
</dbReference>
<evidence type="ECO:0000313" key="11">
    <source>
        <dbReference type="EMBL" id="CAI4036512.1"/>
    </source>
</evidence>
<evidence type="ECO:0000256" key="7">
    <source>
        <dbReference type="SAM" id="MobiDB-lite"/>
    </source>
</evidence>
<dbReference type="GeneID" id="80921420"/>
<name>A0AA35NEE9_SACMI</name>
<gene>
    <name evidence="11" type="primary">SMKI15G3590</name>
    <name evidence="11" type="ORF">SMKI_15G3590</name>
</gene>
<dbReference type="GO" id="GO:0006508">
    <property type="term" value="P:proteolysis"/>
    <property type="evidence" value="ECO:0007669"/>
    <property type="project" value="UniProtKB-KW"/>
</dbReference>
<dbReference type="InterPro" id="IPR001375">
    <property type="entry name" value="Peptidase_S9_cat"/>
</dbReference>
<dbReference type="Pfam" id="PF00326">
    <property type="entry name" value="Peptidase_S9"/>
    <property type="match status" value="1"/>
</dbReference>
<dbReference type="SUPFAM" id="SSF82171">
    <property type="entry name" value="DPP6 N-terminal domain-like"/>
    <property type="match status" value="1"/>
</dbReference>
<evidence type="ECO:0008006" key="13">
    <source>
        <dbReference type="Google" id="ProtNLM"/>
    </source>
</evidence>
<feature type="region of interest" description="Disordered" evidence="7">
    <location>
        <begin position="1"/>
        <end position="74"/>
    </location>
</feature>
<keyword evidence="5" id="KW-0720">Serine protease</keyword>
<dbReference type="PANTHER" id="PTHR11731:SF160">
    <property type="entry name" value="DIPEPTIDYL AMINOPEPTIDASE A"/>
    <property type="match status" value="1"/>
</dbReference>
<dbReference type="InterPro" id="IPR050278">
    <property type="entry name" value="Serine_Prot_S9B/DPPIV"/>
</dbReference>
<dbReference type="GO" id="GO:0004177">
    <property type="term" value="F:aminopeptidase activity"/>
    <property type="evidence" value="ECO:0007669"/>
    <property type="project" value="UniProtKB-KW"/>
</dbReference>
<keyword evidence="8" id="KW-0812">Transmembrane</keyword>
<dbReference type="PANTHER" id="PTHR11731">
    <property type="entry name" value="PROTEASE FAMILY S9B,C DIPEPTIDYL-PEPTIDASE IV-RELATED"/>
    <property type="match status" value="1"/>
</dbReference>